<dbReference type="OrthoDB" id="3346251at2759"/>
<feature type="transmembrane region" description="Helical" evidence="2">
    <location>
        <begin position="161"/>
        <end position="183"/>
    </location>
</feature>
<sequence>MSTPPAVVAANYLKIAGASIFAFDYFQTLPAEIRFYRKQKGFMRLSIACWLLISVRYLGMLGIILVMIGGFMRTFTLESCTTFFLAVPVVKVLAAIASQGVFIFRTYAICNRNRTILYFLLIFGGILSVAELVAPVVVPRRPKLGASGNCISDLSKGSTSWIQYACQVLFDAVILGLTIDRLFRGIDMKFISRSEFTKIFWESQVMYFVAVTIMNILNLIFFIKFNKQSESTMFATLGIAITAIFSSHVILDLHEVGHGLRSYSTSGAPNIPAHANGIHTTTFRNGEIIDRQFRVVTTDETKTDSYRMNNLETSGIHVQREVVAMVDSDQTSLTSWERQQGDLKKPTTI</sequence>
<proteinExistence type="predicted"/>
<feature type="region of interest" description="Disordered" evidence="1">
    <location>
        <begin position="329"/>
        <end position="349"/>
    </location>
</feature>
<keyword evidence="2" id="KW-1133">Transmembrane helix</keyword>
<dbReference type="AlphaFoldDB" id="A0A8H5M7I6"/>
<feature type="transmembrane region" description="Helical" evidence="2">
    <location>
        <begin position="204"/>
        <end position="225"/>
    </location>
</feature>
<evidence type="ECO:0000313" key="4">
    <source>
        <dbReference type="Proteomes" id="UP000565441"/>
    </source>
</evidence>
<feature type="compositionally biased region" description="Basic and acidic residues" evidence="1">
    <location>
        <begin position="339"/>
        <end position="349"/>
    </location>
</feature>
<feature type="transmembrane region" description="Helical" evidence="2">
    <location>
        <begin position="231"/>
        <end position="251"/>
    </location>
</feature>
<reference evidence="3 4" key="1">
    <citation type="journal article" date="2020" name="ISME J.">
        <title>Uncovering the hidden diversity of litter-decomposition mechanisms in mushroom-forming fungi.</title>
        <authorList>
            <person name="Floudas D."/>
            <person name="Bentzer J."/>
            <person name="Ahren D."/>
            <person name="Johansson T."/>
            <person name="Persson P."/>
            <person name="Tunlid A."/>
        </authorList>
    </citation>
    <scope>NUCLEOTIDE SEQUENCE [LARGE SCALE GENOMIC DNA]</scope>
    <source>
        <strain evidence="3 4">CBS 661.87</strain>
    </source>
</reference>
<keyword evidence="4" id="KW-1185">Reference proteome</keyword>
<gene>
    <name evidence="3" type="ORF">D9615_003803</name>
</gene>
<feature type="transmembrane region" description="Helical" evidence="2">
    <location>
        <begin position="83"/>
        <end position="104"/>
    </location>
</feature>
<keyword evidence="2" id="KW-0472">Membrane</keyword>
<evidence type="ECO:0000256" key="2">
    <source>
        <dbReference type="SAM" id="Phobius"/>
    </source>
</evidence>
<protein>
    <submittedName>
        <fullName evidence="3">Uncharacterized protein</fullName>
    </submittedName>
</protein>
<feature type="transmembrane region" description="Helical" evidence="2">
    <location>
        <begin position="47"/>
        <end position="71"/>
    </location>
</feature>
<evidence type="ECO:0000256" key="1">
    <source>
        <dbReference type="SAM" id="MobiDB-lite"/>
    </source>
</evidence>
<name>A0A8H5M7I6_9AGAR</name>
<feature type="transmembrane region" description="Helical" evidence="2">
    <location>
        <begin position="116"/>
        <end position="138"/>
    </location>
</feature>
<comment type="caution">
    <text evidence="3">The sequence shown here is derived from an EMBL/GenBank/DDBJ whole genome shotgun (WGS) entry which is preliminary data.</text>
</comment>
<accession>A0A8H5M7I6</accession>
<feature type="compositionally biased region" description="Polar residues" evidence="1">
    <location>
        <begin position="329"/>
        <end position="338"/>
    </location>
</feature>
<organism evidence="3 4">
    <name type="scientific">Tricholomella constricta</name>
    <dbReference type="NCBI Taxonomy" id="117010"/>
    <lineage>
        <taxon>Eukaryota</taxon>
        <taxon>Fungi</taxon>
        <taxon>Dikarya</taxon>
        <taxon>Basidiomycota</taxon>
        <taxon>Agaricomycotina</taxon>
        <taxon>Agaricomycetes</taxon>
        <taxon>Agaricomycetidae</taxon>
        <taxon>Agaricales</taxon>
        <taxon>Tricholomatineae</taxon>
        <taxon>Lyophyllaceae</taxon>
        <taxon>Tricholomella</taxon>
    </lineage>
</organism>
<dbReference type="Proteomes" id="UP000565441">
    <property type="component" value="Unassembled WGS sequence"/>
</dbReference>
<evidence type="ECO:0000313" key="3">
    <source>
        <dbReference type="EMBL" id="KAF5383632.1"/>
    </source>
</evidence>
<keyword evidence="2" id="KW-0812">Transmembrane</keyword>
<feature type="transmembrane region" description="Helical" evidence="2">
    <location>
        <begin position="6"/>
        <end position="26"/>
    </location>
</feature>
<dbReference type="EMBL" id="JAACJP010000006">
    <property type="protein sequence ID" value="KAF5383632.1"/>
    <property type="molecule type" value="Genomic_DNA"/>
</dbReference>